<evidence type="ECO:0000256" key="1">
    <source>
        <dbReference type="SAM" id="SignalP"/>
    </source>
</evidence>
<organism evidence="2 3">
    <name type="scientific">Dorea longicatena</name>
    <dbReference type="NCBI Taxonomy" id="88431"/>
    <lineage>
        <taxon>Bacteria</taxon>
        <taxon>Bacillati</taxon>
        <taxon>Bacillota</taxon>
        <taxon>Clostridia</taxon>
        <taxon>Lachnospirales</taxon>
        <taxon>Lachnospiraceae</taxon>
        <taxon>Dorea</taxon>
    </lineage>
</organism>
<protein>
    <submittedName>
        <fullName evidence="2">Uncharacterized protein</fullName>
    </submittedName>
</protein>
<dbReference type="EMBL" id="WWSC01000018">
    <property type="protein sequence ID" value="MZK42587.1"/>
    <property type="molecule type" value="Genomic_DNA"/>
</dbReference>
<evidence type="ECO:0000313" key="2">
    <source>
        <dbReference type="EMBL" id="MZK42587.1"/>
    </source>
</evidence>
<keyword evidence="1" id="KW-0732">Signal</keyword>
<sequence>MVKRKMKTTLLITIMLLSMTIGTSVQAAGCSDYKLSAKGTAQCTNKLCPGGLKRKERQDLYKQTCVRADGSIYYNKDYRTVYVSCSCL</sequence>
<dbReference type="AlphaFoldDB" id="A0A6L8S2D9"/>
<dbReference type="RefSeq" id="WP_130096907.1">
    <property type="nucleotide sequence ID" value="NZ_RCYC01000020.1"/>
</dbReference>
<feature type="chain" id="PRO_5027076001" evidence="1">
    <location>
        <begin position="28"/>
        <end position="88"/>
    </location>
</feature>
<feature type="signal peptide" evidence="1">
    <location>
        <begin position="1"/>
        <end position="27"/>
    </location>
</feature>
<gene>
    <name evidence="2" type="ORF">GT528_13030</name>
</gene>
<dbReference type="Proteomes" id="UP000472916">
    <property type="component" value="Unassembled WGS sequence"/>
</dbReference>
<proteinExistence type="predicted"/>
<accession>A0A6L8S2D9</accession>
<name>A0A6L8S2D9_9FIRM</name>
<evidence type="ECO:0000313" key="3">
    <source>
        <dbReference type="Proteomes" id="UP000472916"/>
    </source>
</evidence>
<comment type="caution">
    <text evidence="2">The sequence shown here is derived from an EMBL/GenBank/DDBJ whole genome shotgun (WGS) entry which is preliminary data.</text>
</comment>
<reference evidence="2 3" key="1">
    <citation type="journal article" date="2019" name="Nat. Med.">
        <title>A library of human gut bacterial isolates paired with longitudinal multiomics data enables mechanistic microbiome research.</title>
        <authorList>
            <person name="Poyet M."/>
            <person name="Groussin M."/>
            <person name="Gibbons S.M."/>
            <person name="Avila-Pacheco J."/>
            <person name="Jiang X."/>
            <person name="Kearney S.M."/>
            <person name="Perrotta A.R."/>
            <person name="Berdy B."/>
            <person name="Zhao S."/>
            <person name="Lieberman T.D."/>
            <person name="Swanson P.K."/>
            <person name="Smith M."/>
            <person name="Roesemann S."/>
            <person name="Alexander J.E."/>
            <person name="Rich S.A."/>
            <person name="Livny J."/>
            <person name="Vlamakis H."/>
            <person name="Clish C."/>
            <person name="Bullock K."/>
            <person name="Deik A."/>
            <person name="Scott J."/>
            <person name="Pierce K.A."/>
            <person name="Xavier R.J."/>
            <person name="Alm E.J."/>
        </authorList>
    </citation>
    <scope>NUCLEOTIDE SEQUENCE [LARGE SCALE GENOMIC DNA]</scope>
    <source>
        <strain evidence="2 3">BIOML-A6</strain>
    </source>
</reference>